<dbReference type="OrthoDB" id="16729at2759"/>
<evidence type="ECO:0000313" key="1">
    <source>
        <dbReference type="EMBL" id="CAG9771969.1"/>
    </source>
</evidence>
<dbReference type="GO" id="GO:0005869">
    <property type="term" value="C:dynactin complex"/>
    <property type="evidence" value="ECO:0007669"/>
    <property type="project" value="InterPro"/>
</dbReference>
<dbReference type="PANTHER" id="PTHR28360">
    <property type="entry name" value="DYNACTIN SUBUNIT 3"/>
    <property type="match status" value="1"/>
</dbReference>
<dbReference type="Proteomes" id="UP001152799">
    <property type="component" value="Chromosome 7"/>
</dbReference>
<evidence type="ECO:0000313" key="2">
    <source>
        <dbReference type="Proteomes" id="UP001152799"/>
    </source>
</evidence>
<keyword evidence="2" id="KW-1185">Reference proteome</keyword>
<dbReference type="EMBL" id="OU892283">
    <property type="protein sequence ID" value="CAG9771969.1"/>
    <property type="molecule type" value="Genomic_DNA"/>
</dbReference>
<protein>
    <recommendedName>
        <fullName evidence="3">Dynactin subunit 3</fullName>
    </recommendedName>
</protein>
<dbReference type="Pfam" id="PF07426">
    <property type="entry name" value="Dynactin_p22"/>
    <property type="match status" value="1"/>
</dbReference>
<gene>
    <name evidence="1" type="ORF">CEUTPL_LOCUS12391</name>
</gene>
<dbReference type="AlphaFoldDB" id="A0A9N9QMN7"/>
<evidence type="ECO:0008006" key="3">
    <source>
        <dbReference type="Google" id="ProtNLM"/>
    </source>
</evidence>
<name>A0A9N9QMN7_9CUCU</name>
<dbReference type="InterPro" id="IPR009991">
    <property type="entry name" value="DCTN3"/>
</dbReference>
<dbReference type="GO" id="GO:0061640">
    <property type="term" value="P:cytoskeleton-dependent cytokinesis"/>
    <property type="evidence" value="ECO:0007669"/>
    <property type="project" value="InterPro"/>
</dbReference>
<dbReference type="PANTHER" id="PTHR28360:SF1">
    <property type="entry name" value="DYNACTIN SUBUNIT 3"/>
    <property type="match status" value="1"/>
</dbReference>
<reference evidence="1" key="1">
    <citation type="submission" date="2022-01" db="EMBL/GenBank/DDBJ databases">
        <authorList>
            <person name="King R."/>
        </authorList>
    </citation>
    <scope>NUCLEOTIDE SEQUENCE</scope>
</reference>
<accession>A0A9N9QMN7</accession>
<sequence>MDGIDLLEKRIEALEEQILPKETSLENKSQAITDLLLQSQTMITSALSCRESITSILGHMTTINNYLDPCNWENDLEVEAKRHYLLELYPELRNTVQLVRSVQKLIPYTNSDKIMKVTELSGKLEQLTETNLVVYSESRDVTQKVLKSLQQYNDITTSIKVLFAQLDRAVVVLEEALLPKFETEE</sequence>
<proteinExistence type="predicted"/>
<organism evidence="1 2">
    <name type="scientific">Ceutorhynchus assimilis</name>
    <name type="common">cabbage seed weevil</name>
    <dbReference type="NCBI Taxonomy" id="467358"/>
    <lineage>
        <taxon>Eukaryota</taxon>
        <taxon>Metazoa</taxon>
        <taxon>Ecdysozoa</taxon>
        <taxon>Arthropoda</taxon>
        <taxon>Hexapoda</taxon>
        <taxon>Insecta</taxon>
        <taxon>Pterygota</taxon>
        <taxon>Neoptera</taxon>
        <taxon>Endopterygota</taxon>
        <taxon>Coleoptera</taxon>
        <taxon>Polyphaga</taxon>
        <taxon>Cucujiformia</taxon>
        <taxon>Curculionidae</taxon>
        <taxon>Ceutorhynchinae</taxon>
        <taxon>Ceutorhynchus</taxon>
    </lineage>
</organism>